<evidence type="ECO:0000313" key="11">
    <source>
        <dbReference type="EMBL" id="KAE8270596.1"/>
    </source>
</evidence>
<dbReference type="PANTHER" id="PTHR23417">
    <property type="entry name" value="3-DEOXY-D-MANNO-OCTULOSONIC-ACID TRANSFERASE/TRNA GUANINE-N 7 - -METHYLTRANSFERASE"/>
    <property type="match status" value="1"/>
</dbReference>
<dbReference type="HAMAP" id="MF_03055">
    <property type="entry name" value="tRNA_methyltr_TrmB_euk"/>
    <property type="match status" value="1"/>
</dbReference>
<keyword evidence="12" id="KW-1185">Reference proteome</keyword>
<proteinExistence type="inferred from homology"/>
<comment type="similarity">
    <text evidence="9">Belongs to the class I-like SAM-binding methyltransferase superfamily. TrmB family.</text>
</comment>
<comment type="subcellular location">
    <subcellularLocation>
        <location evidence="9">Nucleus</location>
    </subcellularLocation>
</comment>
<keyword evidence="7 9" id="KW-0694">RNA-binding</keyword>
<evidence type="ECO:0000256" key="8">
    <source>
        <dbReference type="ARBA" id="ARBA00023242"/>
    </source>
</evidence>
<accession>A0A8X7T6G6</accession>
<evidence type="ECO:0000256" key="10">
    <source>
        <dbReference type="SAM" id="MobiDB-lite"/>
    </source>
</evidence>
<feature type="binding site" evidence="9">
    <location>
        <begin position="268"/>
        <end position="269"/>
    </location>
    <ligand>
        <name>S-adenosyl-L-methionine</name>
        <dbReference type="ChEBI" id="CHEBI:59789"/>
    </ligand>
</feature>
<comment type="pathway">
    <text evidence="9">tRNA modification; N(7)-methylguanine-tRNA biosynthesis.</text>
</comment>
<dbReference type="EC" id="2.1.1.33" evidence="9"/>
<comment type="catalytic activity">
    <reaction evidence="1 9">
        <text>guanosine(46) in tRNA + S-adenosyl-L-methionine = N(7)-methylguanosine(46) in tRNA + S-adenosyl-L-homocysteine</text>
        <dbReference type="Rhea" id="RHEA:42708"/>
        <dbReference type="Rhea" id="RHEA-COMP:10188"/>
        <dbReference type="Rhea" id="RHEA-COMP:10189"/>
        <dbReference type="ChEBI" id="CHEBI:57856"/>
        <dbReference type="ChEBI" id="CHEBI:59789"/>
        <dbReference type="ChEBI" id="CHEBI:74269"/>
        <dbReference type="ChEBI" id="CHEBI:74480"/>
        <dbReference type="EC" id="2.1.1.33"/>
    </reaction>
</comment>
<dbReference type="Gene3D" id="3.40.50.150">
    <property type="entry name" value="Vaccinia Virus protein VP39"/>
    <property type="match status" value="1"/>
</dbReference>
<evidence type="ECO:0000313" key="12">
    <source>
        <dbReference type="Proteomes" id="UP000078113"/>
    </source>
</evidence>
<sequence length="395" mass="43691">MPGERNKSEGKREHASRANREALLHPNSKGNSQLVIPQKRWYRQRAHANPFSDHDLVYPASPAHMDWSVHYPAYFPSPSEEASSASSSSSRLPHATGVVSTTSGKKVEFVDIGCGFGGLLVDLAPVFPDKLMLGMEIRVSVTHYVHDKIVALRLAHRQQQQQQTSESGDTNELTALESTSTLAPSEIPDPDAMQVDAISNSSAKKRPRHSTGATDTTGAGAGGGEADAEGEEEDAEQVAADAERDEALFSQAGKAAGGYRNVSVLRANAMKFLPNFFERGQLSKLFFLFPDPHFKMRKHKARIISPTLLAEYAYIIRPGGIVYTITDVHDLHLWMVKHLTAFPLFERIPDDDLQSDPCVKLVTYSTEEGKKVQRNQGSKYFAAFRRKEDPEFGRE</sequence>
<reference evidence="11" key="1">
    <citation type="submission" date="2016-04" db="EMBL/GenBank/DDBJ databases">
        <authorList>
            <person name="Nguyen H.D."/>
            <person name="Samba Siva P."/>
            <person name="Cullis J."/>
            <person name="Levesque C.A."/>
            <person name="Hambleton S."/>
        </authorList>
    </citation>
    <scope>NUCLEOTIDE SEQUENCE</scope>
    <source>
        <strain evidence="11">DAOMC 236422</strain>
    </source>
</reference>
<gene>
    <name evidence="9" type="primary">TRM8</name>
    <name evidence="11" type="ORF">A4X09_0g1740</name>
</gene>
<feature type="region of interest" description="Disordered" evidence="10">
    <location>
        <begin position="1"/>
        <end position="32"/>
    </location>
</feature>
<dbReference type="InterPro" id="IPR029063">
    <property type="entry name" value="SAM-dependent_MTases_sf"/>
</dbReference>
<dbReference type="GO" id="GO:0043527">
    <property type="term" value="C:tRNA methyltransferase complex"/>
    <property type="evidence" value="ECO:0007669"/>
    <property type="project" value="TreeGrafter"/>
</dbReference>
<feature type="binding site" evidence="9">
    <location>
        <begin position="136"/>
        <end position="137"/>
    </location>
    <ligand>
        <name>S-adenosyl-L-methionine</name>
        <dbReference type="ChEBI" id="CHEBI:59789"/>
    </ligand>
</feature>
<dbReference type="GO" id="GO:0008176">
    <property type="term" value="F:tRNA (guanine(46)-N7)-methyltransferase activity"/>
    <property type="evidence" value="ECO:0007669"/>
    <property type="project" value="UniProtKB-UniRule"/>
</dbReference>
<organism evidence="11 12">
    <name type="scientific">Tilletia walkeri</name>
    <dbReference type="NCBI Taxonomy" id="117179"/>
    <lineage>
        <taxon>Eukaryota</taxon>
        <taxon>Fungi</taxon>
        <taxon>Dikarya</taxon>
        <taxon>Basidiomycota</taxon>
        <taxon>Ustilaginomycotina</taxon>
        <taxon>Exobasidiomycetes</taxon>
        <taxon>Tilletiales</taxon>
        <taxon>Tilletiaceae</taxon>
        <taxon>Tilletia</taxon>
    </lineage>
</organism>
<evidence type="ECO:0000256" key="5">
    <source>
        <dbReference type="ARBA" id="ARBA00022691"/>
    </source>
</evidence>
<keyword evidence="8 9" id="KW-0539">Nucleus</keyword>
<feature type="binding site" evidence="9">
    <location>
        <position position="288"/>
    </location>
    <ligand>
        <name>S-adenosyl-L-methionine</name>
        <dbReference type="ChEBI" id="CHEBI:59789"/>
    </ligand>
</feature>
<keyword evidence="2 9" id="KW-0820">tRNA-binding</keyword>
<dbReference type="PROSITE" id="PS51625">
    <property type="entry name" value="SAM_MT_TRMB"/>
    <property type="match status" value="1"/>
</dbReference>
<dbReference type="GO" id="GO:0000049">
    <property type="term" value="F:tRNA binding"/>
    <property type="evidence" value="ECO:0007669"/>
    <property type="project" value="UniProtKB-UniRule"/>
</dbReference>
<dbReference type="Pfam" id="PF02390">
    <property type="entry name" value="Methyltransf_4"/>
    <property type="match status" value="2"/>
</dbReference>
<comment type="subunit">
    <text evidence="9">Forms a complex with TRM82.</text>
</comment>
<feature type="region of interest" description="Disordered" evidence="10">
    <location>
        <begin position="200"/>
        <end position="243"/>
    </location>
</feature>
<feature type="binding site" evidence="9">
    <location>
        <position position="113"/>
    </location>
    <ligand>
        <name>S-adenosyl-L-methionine</name>
        <dbReference type="ChEBI" id="CHEBI:59789"/>
    </ligand>
</feature>
<feature type="compositionally biased region" description="Basic and acidic residues" evidence="10">
    <location>
        <begin position="1"/>
        <end position="23"/>
    </location>
</feature>
<dbReference type="GO" id="GO:0005634">
    <property type="term" value="C:nucleus"/>
    <property type="evidence" value="ECO:0007669"/>
    <property type="project" value="UniProtKB-SubCell"/>
</dbReference>
<keyword evidence="6 9" id="KW-0819">tRNA processing</keyword>
<feature type="binding site" evidence="9">
    <location>
        <begin position="366"/>
        <end position="368"/>
    </location>
    <ligand>
        <name>S-adenosyl-L-methionine</name>
        <dbReference type="ChEBI" id="CHEBI:59789"/>
    </ligand>
</feature>
<keyword evidence="5 9" id="KW-0949">S-adenosyl-L-methionine</keyword>
<evidence type="ECO:0000256" key="4">
    <source>
        <dbReference type="ARBA" id="ARBA00022679"/>
    </source>
</evidence>
<dbReference type="PANTHER" id="PTHR23417:SF16">
    <property type="entry name" value="TRNA (GUANINE-N(7)-)-METHYLTRANSFERASE"/>
    <property type="match status" value="1"/>
</dbReference>
<dbReference type="EMBL" id="LWDG02000044">
    <property type="protein sequence ID" value="KAE8270596.1"/>
    <property type="molecule type" value="Genomic_DNA"/>
</dbReference>
<evidence type="ECO:0000256" key="1">
    <source>
        <dbReference type="ARBA" id="ARBA00000142"/>
    </source>
</evidence>
<protein>
    <recommendedName>
        <fullName evidence="9">tRNA (guanine-N(7)-)-methyltransferase</fullName>
        <ecNumber evidence="9">2.1.1.33</ecNumber>
    </recommendedName>
    <alternativeName>
        <fullName evidence="9">Transfer RNA methyltransferase 8</fullName>
    </alternativeName>
    <alternativeName>
        <fullName evidence="9">tRNA (guanine(46)-N(7))-methyltransferase</fullName>
    </alternativeName>
    <alternativeName>
        <fullName evidence="9">tRNA(m7G46)-methyltransferase</fullName>
    </alternativeName>
</protein>
<feature type="active site" evidence="9">
    <location>
        <position position="291"/>
    </location>
</feature>
<dbReference type="AlphaFoldDB" id="A0A8X7T6G6"/>
<name>A0A8X7T6G6_9BASI</name>
<dbReference type="SUPFAM" id="SSF53335">
    <property type="entry name" value="S-adenosyl-L-methionine-dependent methyltransferases"/>
    <property type="match status" value="2"/>
</dbReference>
<keyword evidence="3 9" id="KW-0489">Methyltransferase</keyword>
<comment type="function">
    <text evidence="9">Catalyzes the formation of N(7)-methylguanine at position 46 (m7G46) in tRNA.</text>
</comment>
<feature type="compositionally biased region" description="Acidic residues" evidence="10">
    <location>
        <begin position="226"/>
        <end position="236"/>
    </location>
</feature>
<evidence type="ECO:0000256" key="2">
    <source>
        <dbReference type="ARBA" id="ARBA00022555"/>
    </source>
</evidence>
<reference evidence="11" key="2">
    <citation type="journal article" date="2019" name="IMA Fungus">
        <title>Genome sequencing and comparison of five Tilletia species to identify candidate genes for the detection of regulated species infecting wheat.</title>
        <authorList>
            <person name="Nguyen H.D.T."/>
            <person name="Sultana T."/>
            <person name="Kesanakurti P."/>
            <person name="Hambleton S."/>
        </authorList>
    </citation>
    <scope>NUCLEOTIDE SEQUENCE</scope>
    <source>
        <strain evidence="11">DAOMC 236422</strain>
    </source>
</reference>
<dbReference type="InterPro" id="IPR003358">
    <property type="entry name" value="tRNA_(Gua-N-7)_MeTrfase_Trmb"/>
</dbReference>
<dbReference type="InterPro" id="IPR025763">
    <property type="entry name" value="Trm8_euk"/>
</dbReference>
<evidence type="ECO:0000256" key="6">
    <source>
        <dbReference type="ARBA" id="ARBA00022694"/>
    </source>
</evidence>
<evidence type="ECO:0000256" key="3">
    <source>
        <dbReference type="ARBA" id="ARBA00022603"/>
    </source>
</evidence>
<comment type="caution">
    <text evidence="11">The sequence shown here is derived from an EMBL/GenBank/DDBJ whole genome shotgun (WGS) entry which is preliminary data.</text>
</comment>
<evidence type="ECO:0000256" key="7">
    <source>
        <dbReference type="ARBA" id="ARBA00022884"/>
    </source>
</evidence>
<evidence type="ECO:0000256" key="9">
    <source>
        <dbReference type="HAMAP-Rule" id="MF_03055"/>
    </source>
</evidence>
<dbReference type="Proteomes" id="UP000078113">
    <property type="component" value="Unassembled WGS sequence"/>
</dbReference>
<keyword evidence="4 9" id="KW-0808">Transferase</keyword>